<dbReference type="AlphaFoldDB" id="A0A6N2M7M3"/>
<dbReference type="EMBL" id="CAADRP010001719">
    <property type="protein sequence ID" value="VFU50056.1"/>
    <property type="molecule type" value="Genomic_DNA"/>
</dbReference>
<reference evidence="1" key="1">
    <citation type="submission" date="2019-03" db="EMBL/GenBank/DDBJ databases">
        <authorList>
            <person name="Mank J."/>
            <person name="Almeida P."/>
        </authorList>
    </citation>
    <scope>NUCLEOTIDE SEQUENCE</scope>
    <source>
        <strain evidence="1">78183</strain>
    </source>
</reference>
<organism evidence="1">
    <name type="scientific">Salix viminalis</name>
    <name type="common">Common osier</name>
    <name type="synonym">Basket willow</name>
    <dbReference type="NCBI Taxonomy" id="40686"/>
    <lineage>
        <taxon>Eukaryota</taxon>
        <taxon>Viridiplantae</taxon>
        <taxon>Streptophyta</taxon>
        <taxon>Embryophyta</taxon>
        <taxon>Tracheophyta</taxon>
        <taxon>Spermatophyta</taxon>
        <taxon>Magnoliopsida</taxon>
        <taxon>eudicotyledons</taxon>
        <taxon>Gunneridae</taxon>
        <taxon>Pentapetalae</taxon>
        <taxon>rosids</taxon>
        <taxon>fabids</taxon>
        <taxon>Malpighiales</taxon>
        <taxon>Salicaceae</taxon>
        <taxon>Saliceae</taxon>
        <taxon>Salix</taxon>
    </lineage>
</organism>
<proteinExistence type="predicted"/>
<sequence>MVQSDRISSLALVHEFLFSNVHCPPKLKKYQPLFFFFKKLFLKEEEKLCRNYWKSVVAIRLGLKCCSKGGGRFRA</sequence>
<gene>
    <name evidence="1" type="ORF">SVIM_LOCUS332384</name>
</gene>
<protein>
    <submittedName>
        <fullName evidence="1">Uncharacterized protein</fullName>
    </submittedName>
</protein>
<accession>A0A6N2M7M3</accession>
<name>A0A6N2M7M3_SALVM</name>
<evidence type="ECO:0000313" key="1">
    <source>
        <dbReference type="EMBL" id="VFU50056.1"/>
    </source>
</evidence>